<evidence type="ECO:0000313" key="1">
    <source>
        <dbReference type="EMBL" id="RKO61880.1"/>
    </source>
</evidence>
<protein>
    <submittedName>
        <fullName evidence="1">Uncharacterized protein</fullName>
    </submittedName>
</protein>
<dbReference type="Proteomes" id="UP000286235">
    <property type="component" value="Unassembled WGS sequence"/>
</dbReference>
<organism evidence="1 2">
    <name type="scientific">Caldibacillus debilis GB1</name>
    <dbReference type="NCBI Taxonomy" id="1339248"/>
    <lineage>
        <taxon>Bacteria</taxon>
        <taxon>Bacillati</taxon>
        <taxon>Bacillota</taxon>
        <taxon>Bacilli</taxon>
        <taxon>Bacillales</taxon>
        <taxon>Bacillaceae</taxon>
        <taxon>Caldibacillus</taxon>
    </lineage>
</organism>
<accession>A0A420VED8</accession>
<comment type="caution">
    <text evidence="1">The sequence shown here is derived from an EMBL/GenBank/DDBJ whole genome shotgun (WGS) entry which is preliminary data.</text>
</comment>
<proteinExistence type="predicted"/>
<dbReference type="AlphaFoldDB" id="A0A420VED8"/>
<gene>
    <name evidence="1" type="ORF">Cdeb_01375</name>
</gene>
<dbReference type="EMBL" id="AZRV01000035">
    <property type="protein sequence ID" value="RKO61880.1"/>
    <property type="molecule type" value="Genomic_DNA"/>
</dbReference>
<sequence length="177" mass="19832">MTMRKIFSISQPASGWTHSTRSVVGVEVNGLELSISVLAGAHLHEAAFVALLRGPLAEHLRRAANYERVNPVRAEVESGMSGRRSFIVHWCESVGSFYRPKRKEVLYISGFDKIAGVECFLPDLILFLPCLGEYDEPVEIREIPEIDPNQYRYFSTGSALELVEEFLSPATSDAEER</sequence>
<evidence type="ECO:0000313" key="2">
    <source>
        <dbReference type="Proteomes" id="UP000286235"/>
    </source>
</evidence>
<keyword evidence="2" id="KW-1185">Reference proteome</keyword>
<reference evidence="1 2" key="1">
    <citation type="submission" date="2013-12" db="EMBL/GenBank/DDBJ databases">
        <title>Genome and proteome characterization of Caldibacillus debilis GB1 derived from a cellulolytic aero-tolerant co-culture.</title>
        <authorList>
            <person name="Wushke S.T."/>
            <person name="Zhang X."/>
            <person name="Fristensky B."/>
            <person name="Wilkins J.A."/>
            <person name="Levin D.B."/>
            <person name="Sparling R."/>
        </authorList>
    </citation>
    <scope>NUCLEOTIDE SEQUENCE [LARGE SCALE GENOMIC DNA]</scope>
    <source>
        <strain evidence="1 2">GB1</strain>
    </source>
</reference>
<name>A0A420VED8_9BACI</name>